<proteinExistence type="predicted"/>
<dbReference type="PANTHER" id="PTHR37530">
    <property type="entry name" value="OUTER MEMBRANE PROTEIN SLP"/>
    <property type="match status" value="1"/>
</dbReference>
<dbReference type="PIRSF" id="PIRSF004982">
    <property type="entry name" value="SlP"/>
    <property type="match status" value="1"/>
</dbReference>
<reference evidence="2 3" key="1">
    <citation type="submission" date="2018-05" db="EMBL/GenBank/DDBJ databases">
        <title>Spiribacter halobius sp. nov., a moderately halophilic bacterium isolated from marine solar saltern.</title>
        <authorList>
            <person name="Zheng W.-S."/>
            <person name="Lu D.-C."/>
            <person name="Du Z.-J."/>
        </authorList>
    </citation>
    <scope>NUCLEOTIDE SEQUENCE [LARGE SCALE GENOMIC DNA]</scope>
    <source>
        <strain evidence="2 3">E85</strain>
    </source>
</reference>
<sequence>MRVFVALITTLLLAGCANMPEALQGVPESAPMPAAVRADPDAFAGERVRWGGRIVEVENTSGETRIAVLARALQGGGRPGDTTAGGRFLARFEGFVDPAEYAAGREITVVGEVVGAETRRIGDYPYRYPVVAVERHVLWAEPAPAPPPRYYDPWYGPYYSPFYPHRYPWYY</sequence>
<dbReference type="OrthoDB" id="5295757at2"/>
<dbReference type="AlphaFoldDB" id="A0A2U2MVT9"/>
<name>A0A2U2MVT9_9GAMM</name>
<comment type="caution">
    <text evidence="2">The sequence shown here is derived from an EMBL/GenBank/DDBJ whole genome shotgun (WGS) entry which is preliminary data.</text>
</comment>
<dbReference type="InterPro" id="IPR004658">
    <property type="entry name" value="OMP_Slp"/>
</dbReference>
<dbReference type="RefSeq" id="WP_109680377.1">
    <property type="nucleotide sequence ID" value="NZ_CP086615.1"/>
</dbReference>
<protein>
    <recommendedName>
        <fullName evidence="4">Starvation-inducible protein</fullName>
    </recommendedName>
</protein>
<keyword evidence="3" id="KW-1185">Reference proteome</keyword>
<feature type="signal peptide" evidence="1">
    <location>
        <begin position="1"/>
        <end position="22"/>
    </location>
</feature>
<feature type="chain" id="PRO_5015707025" description="Starvation-inducible protein" evidence="1">
    <location>
        <begin position="23"/>
        <end position="171"/>
    </location>
</feature>
<accession>A0A2U2MVT9</accession>
<keyword evidence="1" id="KW-0732">Signal</keyword>
<evidence type="ECO:0000313" key="2">
    <source>
        <dbReference type="EMBL" id="PWG60970.1"/>
    </source>
</evidence>
<gene>
    <name evidence="2" type="ORF">DEM34_18895</name>
</gene>
<dbReference type="NCBIfam" id="TIGR00752">
    <property type="entry name" value="slp"/>
    <property type="match status" value="1"/>
</dbReference>
<dbReference type="Proteomes" id="UP000245474">
    <property type="component" value="Unassembled WGS sequence"/>
</dbReference>
<evidence type="ECO:0000256" key="1">
    <source>
        <dbReference type="SAM" id="SignalP"/>
    </source>
</evidence>
<evidence type="ECO:0008006" key="4">
    <source>
        <dbReference type="Google" id="ProtNLM"/>
    </source>
</evidence>
<dbReference type="GO" id="GO:0019867">
    <property type="term" value="C:outer membrane"/>
    <property type="evidence" value="ECO:0007669"/>
    <property type="project" value="InterPro"/>
</dbReference>
<evidence type="ECO:0000313" key="3">
    <source>
        <dbReference type="Proteomes" id="UP000245474"/>
    </source>
</evidence>
<dbReference type="EMBL" id="QFFI01000060">
    <property type="protein sequence ID" value="PWG60970.1"/>
    <property type="molecule type" value="Genomic_DNA"/>
</dbReference>
<dbReference type="PANTHER" id="PTHR37530:SF1">
    <property type="entry name" value="OUTER MEMBRANE PROTEIN SLP"/>
    <property type="match status" value="1"/>
</dbReference>
<dbReference type="Pfam" id="PF03843">
    <property type="entry name" value="Slp"/>
    <property type="match status" value="1"/>
</dbReference>
<dbReference type="PROSITE" id="PS51257">
    <property type="entry name" value="PROKAR_LIPOPROTEIN"/>
    <property type="match status" value="1"/>
</dbReference>
<organism evidence="2 3">
    <name type="scientific">Sediminicurvatus halobius</name>
    <dbReference type="NCBI Taxonomy" id="2182432"/>
    <lineage>
        <taxon>Bacteria</taxon>
        <taxon>Pseudomonadati</taxon>
        <taxon>Pseudomonadota</taxon>
        <taxon>Gammaproteobacteria</taxon>
        <taxon>Chromatiales</taxon>
        <taxon>Ectothiorhodospiraceae</taxon>
        <taxon>Sediminicurvatus</taxon>
    </lineage>
</organism>